<dbReference type="GO" id="GO:0034039">
    <property type="term" value="F:8-oxo-7,8-dihydroguanine DNA N-glycosylase activity"/>
    <property type="evidence" value="ECO:0007669"/>
    <property type="project" value="TreeGrafter"/>
</dbReference>
<evidence type="ECO:0000256" key="8">
    <source>
        <dbReference type="ARBA" id="ARBA00022833"/>
    </source>
</evidence>
<evidence type="ECO:0000256" key="2">
    <source>
        <dbReference type="ARBA" id="ARBA00001947"/>
    </source>
</evidence>
<dbReference type="SUPFAM" id="SSF57716">
    <property type="entry name" value="Glucocorticoid receptor-like (DNA-binding domain)"/>
    <property type="match status" value="1"/>
</dbReference>
<comment type="catalytic activity">
    <reaction evidence="1">
        <text>Hydrolysis of DNA containing ring-opened 7-methylguanine residues, releasing 2,6-diamino-4-hydroxy-5-(N-methyl)formamidopyrimidine.</text>
        <dbReference type="EC" id="3.2.2.23"/>
    </reaction>
</comment>
<keyword evidence="13" id="KW-0326">Glycosidase</keyword>
<comment type="caution">
    <text evidence="17">The sequence shown here is derived from an EMBL/GenBank/DDBJ whole genome shotgun (WGS) entry which is preliminary data.</text>
</comment>
<accession>A0A4U1IWY3</accession>
<feature type="domain" description="Formamidopyrimidine-DNA glycosylase catalytic" evidence="16">
    <location>
        <begin position="2"/>
        <end position="116"/>
    </location>
</feature>
<dbReference type="Pfam" id="PF06827">
    <property type="entry name" value="zf-FPG_IleRS"/>
    <property type="match status" value="1"/>
</dbReference>
<dbReference type="InterPro" id="IPR000214">
    <property type="entry name" value="Znf_DNA_glyclase/AP_lyase"/>
</dbReference>
<organism evidence="17 18">
    <name type="scientific">Polyangium fumosum</name>
    <dbReference type="NCBI Taxonomy" id="889272"/>
    <lineage>
        <taxon>Bacteria</taxon>
        <taxon>Pseudomonadati</taxon>
        <taxon>Myxococcota</taxon>
        <taxon>Polyangia</taxon>
        <taxon>Polyangiales</taxon>
        <taxon>Polyangiaceae</taxon>
        <taxon>Polyangium</taxon>
    </lineage>
</organism>
<dbReference type="EMBL" id="SSMQ01000060">
    <property type="protein sequence ID" value="TKC99102.1"/>
    <property type="molecule type" value="Genomic_DNA"/>
</dbReference>
<dbReference type="OrthoDB" id="9800855at2"/>
<protein>
    <submittedName>
        <fullName evidence="17">Bifunctional DNA-formamidopyrimidine glycosylase/DNA-(Apurinic or apyrimidinic site) lyase</fullName>
    </submittedName>
</protein>
<dbReference type="PANTHER" id="PTHR22993:SF9">
    <property type="entry name" value="FORMAMIDOPYRIMIDINE-DNA GLYCOSYLASE"/>
    <property type="match status" value="1"/>
</dbReference>
<dbReference type="InterPro" id="IPR012319">
    <property type="entry name" value="FPG_cat"/>
</dbReference>
<evidence type="ECO:0000256" key="14">
    <source>
        <dbReference type="PROSITE-ProRule" id="PRU00391"/>
    </source>
</evidence>
<keyword evidence="4" id="KW-0479">Metal-binding</keyword>
<dbReference type="PANTHER" id="PTHR22993">
    <property type="entry name" value="FORMAMIDOPYRIMIDINE-DNA GLYCOSYLASE"/>
    <property type="match status" value="1"/>
</dbReference>
<evidence type="ECO:0000256" key="1">
    <source>
        <dbReference type="ARBA" id="ARBA00001668"/>
    </source>
</evidence>
<dbReference type="GO" id="GO:0008270">
    <property type="term" value="F:zinc ion binding"/>
    <property type="evidence" value="ECO:0007669"/>
    <property type="project" value="UniProtKB-KW"/>
</dbReference>
<comment type="similarity">
    <text evidence="3">Belongs to the FPG family.</text>
</comment>
<keyword evidence="8" id="KW-0862">Zinc</keyword>
<dbReference type="CDD" id="cd08966">
    <property type="entry name" value="EcFpg-like_N"/>
    <property type="match status" value="1"/>
</dbReference>
<evidence type="ECO:0000256" key="6">
    <source>
        <dbReference type="ARBA" id="ARBA00022771"/>
    </source>
</evidence>
<reference evidence="17 18" key="1">
    <citation type="submission" date="2019-04" db="EMBL/GenBank/DDBJ databases">
        <authorList>
            <person name="Li Y."/>
            <person name="Wang J."/>
        </authorList>
    </citation>
    <scope>NUCLEOTIDE SEQUENCE [LARGE SCALE GENOMIC DNA]</scope>
    <source>
        <strain evidence="17 18">DSM 14668</strain>
    </source>
</reference>
<dbReference type="GO" id="GO:0016829">
    <property type="term" value="F:lyase activity"/>
    <property type="evidence" value="ECO:0007669"/>
    <property type="project" value="UniProtKB-KW"/>
</dbReference>
<keyword evidence="12" id="KW-0511">Multifunctional enzyme</keyword>
<dbReference type="Pfam" id="PF01149">
    <property type="entry name" value="Fapy_DNA_glyco"/>
    <property type="match status" value="1"/>
</dbReference>
<sequence length="287" mass="30868">MPELPEVEHQARALRRLLEGARIERAEADATPVLKGKTTPATFAAGLAGRSFCGIERVGKLLLLSFDAGTGLACHLGMTGRWRARAAGDAPPRHGRARLVLQDGRVLDYVDVRMLGRLQIVPRDTFATLASSLGPDPLRDGLDAQRLGARIAGTSRPIKNVLLDQSVLAGLGNIQVTEALFRARVHPSRAADALTPAEIEALADGILATIMHTLAVHERDDEIIYLSDRTDAPNPFLVYGRVGEPCPRCGAPIRTLTIAGRTSPHCARCQKKPAATRPGRPERSNAK</sequence>
<dbReference type="InterPro" id="IPR010663">
    <property type="entry name" value="Znf_FPG/IleRS"/>
</dbReference>
<evidence type="ECO:0000256" key="5">
    <source>
        <dbReference type="ARBA" id="ARBA00022763"/>
    </source>
</evidence>
<dbReference type="SMART" id="SM00898">
    <property type="entry name" value="Fapy_DNA_glyco"/>
    <property type="match status" value="1"/>
</dbReference>
<gene>
    <name evidence="17" type="ORF">E8A74_38855</name>
</gene>
<evidence type="ECO:0000256" key="4">
    <source>
        <dbReference type="ARBA" id="ARBA00022723"/>
    </source>
</evidence>
<evidence type="ECO:0000256" key="9">
    <source>
        <dbReference type="ARBA" id="ARBA00023125"/>
    </source>
</evidence>
<evidence type="ECO:0000259" key="15">
    <source>
        <dbReference type="PROSITE" id="PS51066"/>
    </source>
</evidence>
<keyword evidence="18" id="KW-1185">Reference proteome</keyword>
<dbReference type="AlphaFoldDB" id="A0A4U1IWY3"/>
<evidence type="ECO:0000313" key="18">
    <source>
        <dbReference type="Proteomes" id="UP000309215"/>
    </source>
</evidence>
<keyword evidence="9" id="KW-0238">DNA-binding</keyword>
<proteinExistence type="inferred from homology"/>
<dbReference type="InterPro" id="IPR010979">
    <property type="entry name" value="Ribosomal_uS13-like_H2TH"/>
</dbReference>
<evidence type="ECO:0000256" key="7">
    <source>
        <dbReference type="ARBA" id="ARBA00022801"/>
    </source>
</evidence>
<comment type="cofactor">
    <cofactor evidence="2">
        <name>Zn(2+)</name>
        <dbReference type="ChEBI" id="CHEBI:29105"/>
    </cofactor>
</comment>
<dbReference type="Proteomes" id="UP000309215">
    <property type="component" value="Unassembled WGS sequence"/>
</dbReference>
<keyword evidence="10" id="KW-0234">DNA repair</keyword>
<dbReference type="GO" id="GO:0003906">
    <property type="term" value="F:DNA-(apurinic or apyrimidinic site) endonuclease activity"/>
    <property type="evidence" value="ECO:0007669"/>
    <property type="project" value="InterPro"/>
</dbReference>
<evidence type="ECO:0000259" key="16">
    <source>
        <dbReference type="PROSITE" id="PS51068"/>
    </source>
</evidence>
<keyword evidence="6 14" id="KW-0863">Zinc-finger</keyword>
<dbReference type="PROSITE" id="PS51068">
    <property type="entry name" value="FPG_CAT"/>
    <property type="match status" value="1"/>
</dbReference>
<feature type="domain" description="FPG-type" evidence="15">
    <location>
        <begin position="237"/>
        <end position="271"/>
    </location>
</feature>
<evidence type="ECO:0000256" key="3">
    <source>
        <dbReference type="ARBA" id="ARBA00009409"/>
    </source>
</evidence>
<dbReference type="InterPro" id="IPR015886">
    <property type="entry name" value="H2TH_FPG"/>
</dbReference>
<evidence type="ECO:0000256" key="10">
    <source>
        <dbReference type="ARBA" id="ARBA00023204"/>
    </source>
</evidence>
<evidence type="ECO:0000256" key="13">
    <source>
        <dbReference type="ARBA" id="ARBA00023295"/>
    </source>
</evidence>
<dbReference type="Gene3D" id="1.10.8.50">
    <property type="match status" value="1"/>
</dbReference>
<keyword evidence="7" id="KW-0378">Hydrolase</keyword>
<dbReference type="Gene3D" id="3.20.190.10">
    <property type="entry name" value="MutM-like, N-terminal"/>
    <property type="match status" value="1"/>
</dbReference>
<name>A0A4U1IWY3_9BACT</name>
<evidence type="ECO:0000256" key="12">
    <source>
        <dbReference type="ARBA" id="ARBA00023268"/>
    </source>
</evidence>
<evidence type="ECO:0000313" key="17">
    <source>
        <dbReference type="EMBL" id="TKC99102.1"/>
    </source>
</evidence>
<dbReference type="SUPFAM" id="SSF81624">
    <property type="entry name" value="N-terminal domain of MutM-like DNA repair proteins"/>
    <property type="match status" value="1"/>
</dbReference>
<keyword evidence="5" id="KW-0227">DNA damage</keyword>
<evidence type="ECO:0000256" key="11">
    <source>
        <dbReference type="ARBA" id="ARBA00023239"/>
    </source>
</evidence>
<dbReference type="PROSITE" id="PS51066">
    <property type="entry name" value="ZF_FPG_2"/>
    <property type="match status" value="1"/>
</dbReference>
<dbReference type="RefSeq" id="WP_136934164.1">
    <property type="nucleotide sequence ID" value="NZ_SSMQ01000060.1"/>
</dbReference>
<dbReference type="GO" id="GO:0006284">
    <property type="term" value="P:base-excision repair"/>
    <property type="evidence" value="ECO:0007669"/>
    <property type="project" value="InterPro"/>
</dbReference>
<keyword evidence="11 17" id="KW-0456">Lyase</keyword>
<dbReference type="GO" id="GO:0003684">
    <property type="term" value="F:damaged DNA binding"/>
    <property type="evidence" value="ECO:0007669"/>
    <property type="project" value="InterPro"/>
</dbReference>
<dbReference type="SMART" id="SM01232">
    <property type="entry name" value="H2TH"/>
    <property type="match status" value="1"/>
</dbReference>
<dbReference type="Pfam" id="PF06831">
    <property type="entry name" value="H2TH"/>
    <property type="match status" value="1"/>
</dbReference>
<dbReference type="InterPro" id="IPR035937">
    <property type="entry name" value="FPG_N"/>
</dbReference>
<dbReference type="SUPFAM" id="SSF46946">
    <property type="entry name" value="S13-like H2TH domain"/>
    <property type="match status" value="1"/>
</dbReference>